<dbReference type="InterPro" id="IPR041881">
    <property type="entry name" value="PqqD_sf"/>
</dbReference>
<gene>
    <name evidence="1" type="ORF">EV190_11829</name>
</gene>
<dbReference type="AlphaFoldDB" id="A0A4R6US72"/>
<accession>A0A4R6US72</accession>
<name>A0A4R6US72_9ACTN</name>
<protein>
    <submittedName>
        <fullName evidence="1">Coenzyme PQQ synthesis protein D (PqqD)</fullName>
    </submittedName>
</protein>
<dbReference type="OrthoDB" id="5195143at2"/>
<dbReference type="NCBIfam" id="NF033530">
    <property type="entry name" value="lasso_PqqD_Strm"/>
    <property type="match status" value="1"/>
</dbReference>
<dbReference type="Proteomes" id="UP000295281">
    <property type="component" value="Unassembled WGS sequence"/>
</dbReference>
<sequence length="90" mass="9800">MGKAVTEVRLRPDVSATDTDYGMVLLDGRSGGYWQLNDTGAEIVRRLLDGGAPDEVVGFLVAEYEVGRSDAERDVRELVDDLLASGMVIR</sequence>
<dbReference type="InterPro" id="IPR008792">
    <property type="entry name" value="PQQD"/>
</dbReference>
<reference evidence="1 2" key="1">
    <citation type="submission" date="2019-03" db="EMBL/GenBank/DDBJ databases">
        <title>Genomic Encyclopedia of Type Strains, Phase IV (KMG-IV): sequencing the most valuable type-strain genomes for metagenomic binning, comparative biology and taxonomic classification.</title>
        <authorList>
            <person name="Goeker M."/>
        </authorList>
    </citation>
    <scope>NUCLEOTIDE SEQUENCE [LARGE SCALE GENOMIC DNA]</scope>
    <source>
        <strain evidence="1 2">DSM 46770</strain>
    </source>
</reference>
<evidence type="ECO:0000313" key="2">
    <source>
        <dbReference type="Proteomes" id="UP000295281"/>
    </source>
</evidence>
<dbReference type="EMBL" id="SNYN01000018">
    <property type="protein sequence ID" value="TDQ48493.1"/>
    <property type="molecule type" value="Genomic_DNA"/>
</dbReference>
<proteinExistence type="predicted"/>
<evidence type="ECO:0000313" key="1">
    <source>
        <dbReference type="EMBL" id="TDQ48493.1"/>
    </source>
</evidence>
<comment type="caution">
    <text evidence="1">The sequence shown here is derived from an EMBL/GenBank/DDBJ whole genome shotgun (WGS) entry which is preliminary data.</text>
</comment>
<organism evidence="1 2">
    <name type="scientific">Actinorugispora endophytica</name>
    <dbReference type="NCBI Taxonomy" id="1605990"/>
    <lineage>
        <taxon>Bacteria</taxon>
        <taxon>Bacillati</taxon>
        <taxon>Actinomycetota</taxon>
        <taxon>Actinomycetes</taxon>
        <taxon>Streptosporangiales</taxon>
        <taxon>Nocardiopsidaceae</taxon>
        <taxon>Actinorugispora</taxon>
    </lineage>
</organism>
<dbReference type="Gene3D" id="1.10.10.1150">
    <property type="entry name" value="Coenzyme PQQ synthesis protein D (PqqD)"/>
    <property type="match status" value="1"/>
</dbReference>
<keyword evidence="2" id="KW-1185">Reference proteome</keyword>
<dbReference type="Pfam" id="PF05402">
    <property type="entry name" value="PqqD"/>
    <property type="match status" value="1"/>
</dbReference>